<gene>
    <name evidence="1" type="ORF">Zm00014a_038922</name>
</gene>
<comment type="caution">
    <text evidence="1">The sequence shown here is derived from an EMBL/GenBank/DDBJ whole genome shotgun (WGS) entry which is preliminary data.</text>
</comment>
<organism evidence="1 2">
    <name type="scientific">Zea mays</name>
    <name type="common">Maize</name>
    <dbReference type="NCBI Taxonomy" id="4577"/>
    <lineage>
        <taxon>Eukaryota</taxon>
        <taxon>Viridiplantae</taxon>
        <taxon>Streptophyta</taxon>
        <taxon>Embryophyta</taxon>
        <taxon>Tracheophyta</taxon>
        <taxon>Spermatophyta</taxon>
        <taxon>Magnoliopsida</taxon>
        <taxon>Liliopsida</taxon>
        <taxon>Poales</taxon>
        <taxon>Poaceae</taxon>
        <taxon>PACMAD clade</taxon>
        <taxon>Panicoideae</taxon>
        <taxon>Andropogonodae</taxon>
        <taxon>Andropogoneae</taxon>
        <taxon>Tripsacinae</taxon>
        <taxon>Zea</taxon>
    </lineage>
</organism>
<proteinExistence type="predicted"/>
<evidence type="ECO:0000313" key="1">
    <source>
        <dbReference type="EMBL" id="PWZ28280.1"/>
    </source>
</evidence>
<accession>A0A3L6F5L4</accession>
<evidence type="ECO:0000313" key="2">
    <source>
        <dbReference type="Proteomes" id="UP000251960"/>
    </source>
</evidence>
<dbReference type="Proteomes" id="UP000251960">
    <property type="component" value="Chromosome 4"/>
</dbReference>
<dbReference type="AlphaFoldDB" id="A0A3L6F5L4"/>
<sequence>MEQLRLHLPAPLSVVTPSTFPWTPPSPSSKAHRAAAPSFPVDPWCWEFFPHCWNLLQPSHAQVPAMADLLSSSLFPAAARQRRDNDFHGRQQQLVHLCPLPAMVPPAPSSSTR</sequence>
<protein>
    <submittedName>
        <fullName evidence="1">Uncharacterized protein</fullName>
    </submittedName>
</protein>
<dbReference type="EMBL" id="NCVQ01000005">
    <property type="protein sequence ID" value="PWZ28280.1"/>
    <property type="molecule type" value="Genomic_DNA"/>
</dbReference>
<reference evidence="1 2" key="1">
    <citation type="journal article" date="2018" name="Nat. Genet.">
        <title>Extensive intraspecific gene order and gene structural variations between Mo17 and other maize genomes.</title>
        <authorList>
            <person name="Sun S."/>
            <person name="Zhou Y."/>
            <person name="Chen J."/>
            <person name="Shi J."/>
            <person name="Zhao H."/>
            <person name="Zhao H."/>
            <person name="Song W."/>
            <person name="Zhang M."/>
            <person name="Cui Y."/>
            <person name="Dong X."/>
            <person name="Liu H."/>
            <person name="Ma X."/>
            <person name="Jiao Y."/>
            <person name="Wang B."/>
            <person name="Wei X."/>
            <person name="Stein J.C."/>
            <person name="Glaubitz J.C."/>
            <person name="Lu F."/>
            <person name="Yu G."/>
            <person name="Liang C."/>
            <person name="Fengler K."/>
            <person name="Li B."/>
            <person name="Rafalski A."/>
            <person name="Schnable P.S."/>
            <person name="Ware D.H."/>
            <person name="Buckler E.S."/>
            <person name="Lai J."/>
        </authorList>
    </citation>
    <scope>NUCLEOTIDE SEQUENCE [LARGE SCALE GENOMIC DNA]</scope>
    <source>
        <strain evidence="2">cv. Missouri 17</strain>
        <tissue evidence="1">Seedling</tissue>
    </source>
</reference>
<name>A0A3L6F5L4_MAIZE</name>